<dbReference type="InterPro" id="IPR014746">
    <property type="entry name" value="Gln_synth/guanido_kin_cat_dom"/>
</dbReference>
<evidence type="ECO:0008006" key="4">
    <source>
        <dbReference type="Google" id="ProtNLM"/>
    </source>
</evidence>
<reference evidence="2 3" key="1">
    <citation type="submission" date="2016-10" db="EMBL/GenBank/DDBJ databases">
        <authorList>
            <person name="de Groot N.N."/>
        </authorList>
    </citation>
    <scope>NUCLEOTIDE SEQUENCE [LARGE SCALE GENOMIC DNA]</scope>
    <source>
        <strain evidence="2 3">CGMCC 4.3143</strain>
    </source>
</reference>
<evidence type="ECO:0000256" key="1">
    <source>
        <dbReference type="ARBA" id="ARBA00048819"/>
    </source>
</evidence>
<dbReference type="InterPro" id="IPR016602">
    <property type="entry name" value="UCP012666"/>
</dbReference>
<accession>A0A1G7RS88</accession>
<dbReference type="RefSeq" id="WP_093084586.1">
    <property type="nucleotide sequence ID" value="NZ_FNBE01000009.1"/>
</dbReference>
<dbReference type="PANTHER" id="PTHR36510:SF3">
    <property type="entry name" value="CONSERVED PROTEIN"/>
    <property type="match status" value="1"/>
</dbReference>
<dbReference type="Gene3D" id="3.30.590.20">
    <property type="match status" value="1"/>
</dbReference>
<dbReference type="Proteomes" id="UP000198967">
    <property type="component" value="Unassembled WGS sequence"/>
</dbReference>
<dbReference type="OrthoDB" id="240589at2"/>
<gene>
    <name evidence="2" type="ORF">SAMN05216377_10999</name>
</gene>
<protein>
    <recommendedName>
        <fullName evidence="4">Glutamate--cysteine ligase</fullName>
    </recommendedName>
</protein>
<evidence type="ECO:0000313" key="3">
    <source>
        <dbReference type="Proteomes" id="UP000198967"/>
    </source>
</evidence>
<dbReference type="SUPFAM" id="SSF55931">
    <property type="entry name" value="Glutamine synthetase/guanido kinase"/>
    <property type="match status" value="1"/>
</dbReference>
<dbReference type="EMBL" id="FNBE01000009">
    <property type="protein sequence ID" value="SDG12780.1"/>
    <property type="molecule type" value="Genomic_DNA"/>
</dbReference>
<comment type="catalytic activity">
    <reaction evidence="1">
        <text>L-cysteine + L-glutamate + ATP = gamma-L-glutamyl-L-cysteine + ADP + phosphate + H(+)</text>
        <dbReference type="Rhea" id="RHEA:13285"/>
        <dbReference type="ChEBI" id="CHEBI:15378"/>
        <dbReference type="ChEBI" id="CHEBI:29985"/>
        <dbReference type="ChEBI" id="CHEBI:30616"/>
        <dbReference type="ChEBI" id="CHEBI:35235"/>
        <dbReference type="ChEBI" id="CHEBI:43474"/>
        <dbReference type="ChEBI" id="CHEBI:58173"/>
        <dbReference type="ChEBI" id="CHEBI:456216"/>
        <dbReference type="EC" id="6.3.2.2"/>
    </reaction>
</comment>
<dbReference type="AlphaFoldDB" id="A0A1G7RS88"/>
<name>A0A1G7RS88_PSEOR</name>
<keyword evidence="3" id="KW-1185">Reference proteome</keyword>
<evidence type="ECO:0000313" key="2">
    <source>
        <dbReference type="EMBL" id="SDG12780.1"/>
    </source>
</evidence>
<dbReference type="InterPro" id="IPR050141">
    <property type="entry name" value="GCL_type2/YbdK_subfam"/>
</dbReference>
<sequence>MGQDVDRTRFSRRERQRYRAKVQRCLEALTTMLREHPFAEDDPMTGIEVELNLVDGALAPAMTGREVLRAIGGTEFQTELGRWNIELNLPPRPLPGDQWRHLEHELLDELAVAGAKARDCSSSIAMIGILPTLERNHLVSDSISADDRYAVLNEQMLAARGEPIHIDIAGGDPAGRHAVAAERFAADFETIIPEAACTSMQLHLQVSPSSFPAYWNAAQCLAGVQLGLGANSPFLLGSRLWAETRIPLFTQACDVRTVELRNQGVRPRVWFGERWISSVLDLFAENARYFPGIVPFPGDSDPISTLHEGGVPDLDELKLHNGTIWRWNRPVYDVADGQPHIRLENRVLPSGPTAVDMVANALFFYGLLRVLVEADRPLWQSMSFEAAEENFSTAARHGMDAPLYWPGTGWIKPDELALRKLLPLAHEGLSRWGVTPAVQDRYLSVIERRCVTGQTGAAWQLQTVAALERRGASRAGALHGMLERYLEFSEANEPVHAWQLPGPR</sequence>
<dbReference type="Pfam" id="PF04107">
    <property type="entry name" value="GCS2"/>
    <property type="match status" value="1"/>
</dbReference>
<dbReference type="STRING" id="366584.SAMN05216377_10999"/>
<proteinExistence type="predicted"/>
<dbReference type="InterPro" id="IPR006336">
    <property type="entry name" value="GCS2"/>
</dbReference>
<dbReference type="PIRSF" id="PIRSF012666">
    <property type="entry name" value="UCP012666"/>
    <property type="match status" value="1"/>
</dbReference>
<dbReference type="PANTHER" id="PTHR36510">
    <property type="entry name" value="GLUTAMATE--CYSTEINE LIGASE 2-RELATED"/>
    <property type="match status" value="1"/>
</dbReference>
<organism evidence="2 3">
    <name type="scientific">Pseudonocardia oroxyli</name>
    <dbReference type="NCBI Taxonomy" id="366584"/>
    <lineage>
        <taxon>Bacteria</taxon>
        <taxon>Bacillati</taxon>
        <taxon>Actinomycetota</taxon>
        <taxon>Actinomycetes</taxon>
        <taxon>Pseudonocardiales</taxon>
        <taxon>Pseudonocardiaceae</taxon>
        <taxon>Pseudonocardia</taxon>
    </lineage>
</organism>
<dbReference type="GO" id="GO:0016879">
    <property type="term" value="F:ligase activity, forming carbon-nitrogen bonds"/>
    <property type="evidence" value="ECO:0007669"/>
    <property type="project" value="TreeGrafter"/>
</dbReference>